<sequence>MKKSTGRQYIELFYSLQIINDSLSLISLGKKYHVIPIAGQLRAILIKDKQTPVPLYYAIQKILEVKQYIYLSTIPEKIKISKDCECYFNVMNVSLERDKLHYQKEDIGKWLQYCIVETPQKSFTIEEVIKIVANKNGGAHYNEEISNDAVLLYTATDEKHISIIDKIIVNIALIIKALGLLLIKKAFDFHYLANIAIKFDELSSHKNIISYHDEDYYLPVAILLTSKRQLILKITDPDRRLFIVPLKENIEKKGIYTICFSYEINSNFESELKIYSLFDQTTKYVLTTPIYVHNHFTSFPHQWWGDEHIEMGFYNLQLYTSVLPEIIIIKKMKDMEVDENTPMVILKGRNYAYVDKKNNLCFGSIKCSTFNDL</sequence>
<proteinExistence type="predicted"/>
<name>A0A174IBT9_9BACE</name>
<protein>
    <submittedName>
        <fullName evidence="1">Uncharacterized protein</fullName>
    </submittedName>
</protein>
<dbReference type="AlphaFoldDB" id="A0A174IBT9"/>
<dbReference type="RefSeq" id="WP_008771047.1">
    <property type="nucleotide sequence ID" value="NZ_CABKPA010000033.1"/>
</dbReference>
<gene>
    <name evidence="1" type="ORF">SAMN04487924_1593</name>
</gene>
<evidence type="ECO:0000313" key="2">
    <source>
        <dbReference type="Proteomes" id="UP000183040"/>
    </source>
</evidence>
<organism evidence="1 2">
    <name type="scientific">Bacteroides xylanisolvens</name>
    <dbReference type="NCBI Taxonomy" id="371601"/>
    <lineage>
        <taxon>Bacteria</taxon>
        <taxon>Pseudomonadati</taxon>
        <taxon>Bacteroidota</taxon>
        <taxon>Bacteroidia</taxon>
        <taxon>Bacteroidales</taxon>
        <taxon>Bacteroidaceae</taxon>
        <taxon>Bacteroides</taxon>
    </lineage>
</organism>
<evidence type="ECO:0000313" key="1">
    <source>
        <dbReference type="EMBL" id="SEB19429.1"/>
    </source>
</evidence>
<dbReference type="Proteomes" id="UP000183040">
    <property type="component" value="Unassembled WGS sequence"/>
</dbReference>
<accession>A0A174IBT9</accession>
<reference evidence="1 2" key="1">
    <citation type="submission" date="2016-10" db="EMBL/GenBank/DDBJ databases">
        <authorList>
            <person name="de Groot N.N."/>
        </authorList>
    </citation>
    <scope>NUCLEOTIDE SEQUENCE [LARGE SCALE GENOMIC DNA]</scope>
    <source>
        <strain evidence="1 2">NLAE-zl-G339</strain>
    </source>
</reference>
<dbReference type="EMBL" id="FNRP01000059">
    <property type="protein sequence ID" value="SEB19429.1"/>
    <property type="molecule type" value="Genomic_DNA"/>
</dbReference>